<dbReference type="PANTHER" id="PTHR12482:SF4">
    <property type="entry name" value="ALPHA_BETA-HYDROLASES SUPERFAMILY PROTEIN"/>
    <property type="match status" value="1"/>
</dbReference>
<name>A0A9C6TD01_ARADU</name>
<sequence length="436" mass="48683">MLASDSSSVLGPKPVVPARNPTLNRFSAGESCGLFHPPSRLRPAVSAGPNLSLNTVQMEALRRMGRGCFSFKNPRLRVEADSSGEDLFVAASGSVAKQVPSHLVIMVNGIIGSAADWRYAAEQFVKKLPDKVIVHLHVFFFFFYGVDTMGERLAEEVLCVIRRWPQVQKISFVAHSLGGLVARYAIGRLYDYSSKLGPVGTSRNSIVDEKTEYLKPCLEPGSENKIAGLEPVNFITFATPHLGSRGNKQLPFLCGLPFLERRASQTAHLVAGRSGKHLFLMDNDDGKPPLLLRMVDDTDDLKFMSALRAFKRRVAYANANYDHMVGWRTSSIRRQHELPKSNLLVIDEKYPHIVYVEGENANDGRNKASSYVGAQAVDLEEVMIRGLNQVPWERVDVSFKESKQRYVAHSTIQVKTYWLNSDGADVVYHMIDNFRL</sequence>
<keyword evidence="2" id="KW-1185">Reference proteome</keyword>
<reference evidence="3" key="2">
    <citation type="submission" date="2025-08" db="UniProtKB">
        <authorList>
            <consortium name="RefSeq"/>
        </authorList>
    </citation>
    <scope>IDENTIFICATION</scope>
    <source>
        <tissue evidence="3">Whole plant</tissue>
    </source>
</reference>
<dbReference type="Gene3D" id="3.40.50.1820">
    <property type="entry name" value="alpha/beta hydrolase"/>
    <property type="match status" value="1"/>
</dbReference>
<reference evidence="2" key="1">
    <citation type="journal article" date="2016" name="Nat. Genet.">
        <title>The genome sequences of Arachis duranensis and Arachis ipaensis, the diploid ancestors of cultivated peanut.</title>
        <authorList>
            <person name="Bertioli D.J."/>
            <person name="Cannon S.B."/>
            <person name="Froenicke L."/>
            <person name="Huang G."/>
            <person name="Farmer A.D."/>
            <person name="Cannon E.K."/>
            <person name="Liu X."/>
            <person name="Gao D."/>
            <person name="Clevenger J."/>
            <person name="Dash S."/>
            <person name="Ren L."/>
            <person name="Moretzsohn M.C."/>
            <person name="Shirasawa K."/>
            <person name="Huang W."/>
            <person name="Vidigal B."/>
            <person name="Abernathy B."/>
            <person name="Chu Y."/>
            <person name="Niederhuth C.E."/>
            <person name="Umale P."/>
            <person name="Araujo A.C."/>
            <person name="Kozik A."/>
            <person name="Kim K.D."/>
            <person name="Burow M.D."/>
            <person name="Varshney R.K."/>
            <person name="Wang X."/>
            <person name="Zhang X."/>
            <person name="Barkley N."/>
            <person name="Guimaraes P.M."/>
            <person name="Isobe S."/>
            <person name="Guo B."/>
            <person name="Liao B."/>
            <person name="Stalker H.T."/>
            <person name="Schmitz R.J."/>
            <person name="Scheffler B.E."/>
            <person name="Leal-Bertioli S.C."/>
            <person name="Xun X."/>
            <person name="Jackson S.A."/>
            <person name="Michelmore R."/>
            <person name="Ozias-Akins P."/>
        </authorList>
    </citation>
    <scope>NUCLEOTIDE SEQUENCE [LARGE SCALE GENOMIC DNA]</scope>
    <source>
        <strain evidence="2">cv. V14167</strain>
    </source>
</reference>
<proteinExistence type="predicted"/>
<dbReference type="InterPro" id="IPR029058">
    <property type="entry name" value="AB_hydrolase_fold"/>
</dbReference>
<dbReference type="PANTHER" id="PTHR12482">
    <property type="entry name" value="LIPASE ROG1-RELATED-RELATED"/>
    <property type="match status" value="1"/>
</dbReference>
<dbReference type="RefSeq" id="XP_052114296.1">
    <property type="nucleotide sequence ID" value="XM_052258336.1"/>
</dbReference>
<dbReference type="Pfam" id="PF05057">
    <property type="entry name" value="DUF676"/>
    <property type="match status" value="1"/>
</dbReference>
<gene>
    <name evidence="3" type="primary">LOC107479570</name>
</gene>
<evidence type="ECO:0000313" key="3">
    <source>
        <dbReference type="RefSeq" id="XP_052114296.1"/>
    </source>
</evidence>
<accession>A0A9C6TD01</accession>
<dbReference type="SUPFAM" id="SSF53474">
    <property type="entry name" value="alpha/beta-Hydrolases"/>
    <property type="match status" value="1"/>
</dbReference>
<dbReference type="GeneID" id="107479570"/>
<feature type="domain" description="DUF676" evidence="1">
    <location>
        <begin position="100"/>
        <end position="329"/>
    </location>
</feature>
<protein>
    <submittedName>
        <fullName evidence="3">Uncharacterized protein LOC107479570</fullName>
    </submittedName>
</protein>
<dbReference type="KEGG" id="adu:107479570"/>
<organism evidence="2 3">
    <name type="scientific">Arachis duranensis</name>
    <name type="common">Wild peanut</name>
    <dbReference type="NCBI Taxonomy" id="130453"/>
    <lineage>
        <taxon>Eukaryota</taxon>
        <taxon>Viridiplantae</taxon>
        <taxon>Streptophyta</taxon>
        <taxon>Embryophyta</taxon>
        <taxon>Tracheophyta</taxon>
        <taxon>Spermatophyta</taxon>
        <taxon>Magnoliopsida</taxon>
        <taxon>eudicotyledons</taxon>
        <taxon>Gunneridae</taxon>
        <taxon>Pentapetalae</taxon>
        <taxon>rosids</taxon>
        <taxon>fabids</taxon>
        <taxon>Fabales</taxon>
        <taxon>Fabaceae</taxon>
        <taxon>Papilionoideae</taxon>
        <taxon>50 kb inversion clade</taxon>
        <taxon>dalbergioids sensu lato</taxon>
        <taxon>Dalbergieae</taxon>
        <taxon>Pterocarpus clade</taxon>
        <taxon>Arachis</taxon>
    </lineage>
</organism>
<dbReference type="InterPro" id="IPR007751">
    <property type="entry name" value="DUF676_lipase-like"/>
</dbReference>
<dbReference type="Proteomes" id="UP000515211">
    <property type="component" value="Chromosome 3"/>
</dbReference>
<evidence type="ECO:0000259" key="1">
    <source>
        <dbReference type="Pfam" id="PF05057"/>
    </source>
</evidence>
<dbReference type="AlphaFoldDB" id="A0A9C6TD01"/>
<dbReference type="InterPro" id="IPR044294">
    <property type="entry name" value="Lipase-like"/>
</dbReference>
<evidence type="ECO:0000313" key="2">
    <source>
        <dbReference type="Proteomes" id="UP000515211"/>
    </source>
</evidence>